<keyword evidence="3" id="KW-1185">Reference proteome</keyword>
<dbReference type="GO" id="GO:0007018">
    <property type="term" value="P:microtubule-based movement"/>
    <property type="evidence" value="ECO:0007669"/>
    <property type="project" value="InterPro"/>
</dbReference>
<dbReference type="GO" id="GO:0045505">
    <property type="term" value="F:dynein intermediate chain binding"/>
    <property type="evidence" value="ECO:0007669"/>
    <property type="project" value="InterPro"/>
</dbReference>
<organism evidence="2 3">
    <name type="scientific">Perkinsus chesapeaki</name>
    <name type="common">Clam parasite</name>
    <name type="synonym">Perkinsus andrewsi</name>
    <dbReference type="NCBI Taxonomy" id="330153"/>
    <lineage>
        <taxon>Eukaryota</taxon>
        <taxon>Sar</taxon>
        <taxon>Alveolata</taxon>
        <taxon>Perkinsozoa</taxon>
        <taxon>Perkinsea</taxon>
        <taxon>Perkinsida</taxon>
        <taxon>Perkinsidae</taxon>
        <taxon>Perkinsus</taxon>
    </lineage>
</organism>
<dbReference type="GO" id="GO:0030286">
    <property type="term" value="C:dynein complex"/>
    <property type="evidence" value="ECO:0007669"/>
    <property type="project" value="InterPro"/>
</dbReference>
<evidence type="ECO:0000256" key="1">
    <source>
        <dbReference type="SAM" id="MobiDB-lite"/>
    </source>
</evidence>
<accession>A0A7J6LZW9</accession>
<dbReference type="PANTHER" id="PTHR45703:SF35">
    <property type="entry name" value="DYNEIN HEAVY CHAIN"/>
    <property type="match status" value="1"/>
</dbReference>
<reference evidence="2 3" key="1">
    <citation type="submission" date="2020-04" db="EMBL/GenBank/DDBJ databases">
        <title>Perkinsus chesapeaki whole genome sequence.</title>
        <authorList>
            <person name="Bogema D.R."/>
        </authorList>
    </citation>
    <scope>NUCLEOTIDE SEQUENCE [LARGE SCALE GENOMIC DNA]</scope>
    <source>
        <strain evidence="2">ATCC PRA-425</strain>
    </source>
</reference>
<name>A0A7J6LZW9_PERCH</name>
<gene>
    <name evidence="2" type="ORF">FOL47_004937</name>
</gene>
<dbReference type="Proteomes" id="UP000591131">
    <property type="component" value="Unassembled WGS sequence"/>
</dbReference>
<dbReference type="InterPro" id="IPR026983">
    <property type="entry name" value="DHC"/>
</dbReference>
<evidence type="ECO:0000313" key="2">
    <source>
        <dbReference type="EMBL" id="KAF4664795.1"/>
    </source>
</evidence>
<dbReference type="OrthoDB" id="5593012at2759"/>
<evidence type="ECO:0000313" key="3">
    <source>
        <dbReference type="Proteomes" id="UP000591131"/>
    </source>
</evidence>
<feature type="region of interest" description="Disordered" evidence="1">
    <location>
        <begin position="367"/>
        <end position="386"/>
    </location>
</feature>
<dbReference type="AlphaFoldDB" id="A0A7J6LZW9"/>
<dbReference type="EMBL" id="JAAPAO010000279">
    <property type="protein sequence ID" value="KAF4664795.1"/>
    <property type="molecule type" value="Genomic_DNA"/>
</dbReference>
<dbReference type="GO" id="GO:0051959">
    <property type="term" value="F:dynein light intermediate chain binding"/>
    <property type="evidence" value="ECO:0007669"/>
    <property type="project" value="InterPro"/>
</dbReference>
<sequence length="1012" mass="114236">MPRVLCLDPPVSKSEWYHRYRTRRLRTSYDDMTACPPQVLERRNLVERYHFHQLGMSRHHSVPSGLDWPSIRAKVESMPIRLQPTYFGCIQPASSHPKLHELSLTTKGRPSKLSGGRNVVIEQDENKLSGKNTPSEGIVSRRLPKHINYIKKLYVGSSSAVDQLDRILGAPQSSRSSHGVTTVDGVANSSIKTVENAIAFFGAVGSDTNVKFMYLNHKPTESPNQFNPYDLVVTSPDKLDRTYYTISCSGIVRFNPGEPSEHMSLSAWMKESMRFRILQSMSVFKHFTERKIINRWRANARRSRFRNVRSRLAPRLLLVQERFAAPLTKIKSLIEDLGGVQIFSIDTDNCHDLGTFMSYQQTVREGSSAVRKKRPDESKNGGCDTSPGFGGGAVRELENRMDEIAYCIYSTFTATATDASDRRFECDKLKVEEAWWASSRGLALERARQKERELGRDLAMKAVRMLPCFLRLAHTLCHSALTELAVGSVHCFLNGLLKYPKLLSVAVSFVDSGTHSSASLRPTVVMAPSLDEFHQGFEKLLHETLSVISQPYDSFVLYNRNRVRKFLKASGERDDNEEDARTVEEAVLNDRRFILASSAIFDKLAKDFAEAAQLAEQQFVEYRRIYEYGQAWNEEEFIAKMKATNEEGKSVDAAALQREMALMTEFSYKIDRLKPVQTVGVLSVEGRAIKQLLTPIPQRGLSTMKELLLALLRERCSAACLRYESFNHELDQRPTKLEQFIGYVSMVAGLKKTDLSELEVDRSLVEELQMVAKQYKIKLSVDDTVALENLVVLSDDCMNKKLVAACEFTKSKKRAMIEEMHNFVEGLEESAKNMASNLLDADGEFMLIGENGWSSADEIPTLEKLCTEAEKVWTEILLWSRQLATWRDQRVDVCDVAAMKQAAMERSKVATSVLEGSNGSLISRGPSVSAGSRLTEGHRLLYEALVWYKRNCSVIEKVQRLSVRQWETVIQQSGLPLPSTLSNITISQLEEYDVFASELVKECIDSVAACTS</sequence>
<comment type="caution">
    <text evidence="2">The sequence shown here is derived from an EMBL/GenBank/DDBJ whole genome shotgun (WGS) entry which is preliminary data.</text>
</comment>
<proteinExistence type="predicted"/>
<protein>
    <submittedName>
        <fullName evidence="2">Uncharacterized protein</fullName>
    </submittedName>
</protein>
<dbReference type="PANTHER" id="PTHR45703">
    <property type="entry name" value="DYNEIN HEAVY CHAIN"/>
    <property type="match status" value="1"/>
</dbReference>